<accession>A0A1F6D195</accession>
<dbReference type="PANTHER" id="PTHR46388:SF2">
    <property type="entry name" value="NHL REPEAT-CONTAINING PROTEIN 2"/>
    <property type="match status" value="1"/>
</dbReference>
<evidence type="ECO:0000256" key="1">
    <source>
        <dbReference type="ARBA" id="ARBA00022737"/>
    </source>
</evidence>
<keyword evidence="3" id="KW-0732">Signal</keyword>
<gene>
    <name evidence="6" type="ORF">A3F84_08295</name>
</gene>
<organism evidence="6 7">
    <name type="scientific">Handelsmanbacteria sp. (strain RIFCSPLOWO2_12_FULL_64_10)</name>
    <dbReference type="NCBI Taxonomy" id="1817868"/>
    <lineage>
        <taxon>Bacteria</taxon>
        <taxon>Candidatus Handelsmaniibacteriota</taxon>
    </lineage>
</organism>
<evidence type="ECO:0000259" key="4">
    <source>
        <dbReference type="Pfam" id="PF13860"/>
    </source>
</evidence>
<dbReference type="Gene3D" id="2.60.40.4070">
    <property type="match status" value="1"/>
</dbReference>
<feature type="domain" description="FlgD/Vpr Ig-like" evidence="4">
    <location>
        <begin position="514"/>
        <end position="570"/>
    </location>
</feature>
<dbReference type="PROSITE" id="PS51125">
    <property type="entry name" value="NHL"/>
    <property type="match status" value="2"/>
</dbReference>
<dbReference type="AlphaFoldDB" id="A0A1F6D195"/>
<name>A0A1F6D195_HANXR</name>
<dbReference type="InterPro" id="IPR011042">
    <property type="entry name" value="6-blade_b-propeller_TolB-like"/>
</dbReference>
<dbReference type="SUPFAM" id="SSF101898">
    <property type="entry name" value="NHL repeat"/>
    <property type="match status" value="1"/>
</dbReference>
<evidence type="ECO:0000256" key="2">
    <source>
        <dbReference type="PROSITE-ProRule" id="PRU00504"/>
    </source>
</evidence>
<dbReference type="InterPro" id="IPR056822">
    <property type="entry name" value="TEN_NHL"/>
</dbReference>
<feature type="repeat" description="NHL" evidence="2">
    <location>
        <begin position="77"/>
        <end position="107"/>
    </location>
</feature>
<dbReference type="Pfam" id="PF13860">
    <property type="entry name" value="FlgD_ig"/>
    <property type="match status" value="1"/>
</dbReference>
<feature type="repeat" description="NHL" evidence="2">
    <location>
        <begin position="179"/>
        <end position="222"/>
    </location>
</feature>
<keyword evidence="1" id="KW-0677">Repeat</keyword>
<reference evidence="6 7" key="1">
    <citation type="journal article" date="2016" name="Nat. Commun.">
        <title>Thousands of microbial genomes shed light on interconnected biogeochemical processes in an aquifer system.</title>
        <authorList>
            <person name="Anantharaman K."/>
            <person name="Brown C.T."/>
            <person name="Hug L.A."/>
            <person name="Sharon I."/>
            <person name="Castelle C.J."/>
            <person name="Probst A.J."/>
            <person name="Thomas B.C."/>
            <person name="Singh A."/>
            <person name="Wilkins M.J."/>
            <person name="Karaoz U."/>
            <person name="Brodie E.L."/>
            <person name="Williams K.H."/>
            <person name="Hubbard S.S."/>
            <person name="Banfield J.F."/>
        </authorList>
    </citation>
    <scope>NUCLEOTIDE SEQUENCE [LARGE SCALE GENOMIC DNA]</scope>
    <source>
        <strain evidence="7">RIFCSPLOWO2_12_FULL_64_10</strain>
    </source>
</reference>
<dbReference type="CDD" id="cd14953">
    <property type="entry name" value="NHL_like_1"/>
    <property type="match status" value="1"/>
</dbReference>
<feature type="chain" id="PRO_5009523644" evidence="3">
    <location>
        <begin position="28"/>
        <end position="588"/>
    </location>
</feature>
<dbReference type="InterPro" id="IPR001258">
    <property type="entry name" value="NHL_repeat"/>
</dbReference>
<evidence type="ECO:0000313" key="6">
    <source>
        <dbReference type="EMBL" id="OGG55208.1"/>
    </source>
</evidence>
<sequence>MAMLKFKLSLRLAAALILVAATGVGYAQTATLRGRAVVKAMVTFPRIITTIAGSGPEIGPVSGRYAGDGGPATEARLNGPWDLAMDDAGNLYIADQNNGRIRKVDAKTGIITTVAGGGAQNGDGIPATQARTGNPRGIFVDGAGNIYIGQIGGGVLHQVRKVDANTGIITTIAGTGGPGFSGDGGPATQASLNFPLGVFVDGLNNIYIADSNNHRVRKVDARTGIITTVAGNGTAGFSGDGGPATQASLSSSRRIFVDSLGNIYISDDGNRRVRKVDANTGVITTVAGNGAAGFSGDGGPATEARLSGVVHVFVDKSGNLYIVTTGSQYHRVRKVDANTGIITTVAGNGTAGFSGDGGPATAASLNTPMSVIVDDSGNLYIADRDNNRIRKVTPPKPAAGLVVEFSRAISGRARDYRWKGTVNADGQVEVEITAEPPRFGPANASGYYVARAIDPASGAVVAAYGNIPINGGREYTLDLVIGDVASVVGTRPLAASAPFTLGPNYPNPFNPATQIAYELPEAAEVRLAIYNALGQEVRTLVQGRQEAGYYRVTWDGKDAAGRSVSSGLYFYRLMGSGFAETRKMLLLK</sequence>
<comment type="caution">
    <text evidence="6">The sequence shown here is derived from an EMBL/GenBank/DDBJ whole genome shotgun (WGS) entry which is preliminary data.</text>
</comment>
<evidence type="ECO:0000256" key="3">
    <source>
        <dbReference type="SAM" id="SignalP"/>
    </source>
</evidence>
<feature type="domain" description="Teneurin NHL" evidence="5">
    <location>
        <begin position="48"/>
        <end position="116"/>
    </location>
</feature>
<dbReference type="Gene3D" id="2.120.10.30">
    <property type="entry name" value="TolB, C-terminal domain"/>
    <property type="match status" value="4"/>
</dbReference>
<evidence type="ECO:0000313" key="7">
    <source>
        <dbReference type="Proteomes" id="UP000178606"/>
    </source>
</evidence>
<dbReference type="NCBIfam" id="TIGR04183">
    <property type="entry name" value="Por_Secre_tail"/>
    <property type="match status" value="1"/>
</dbReference>
<dbReference type="Pfam" id="PF25021">
    <property type="entry name" value="TEN_NHL"/>
    <property type="match status" value="1"/>
</dbReference>
<protein>
    <submittedName>
        <fullName evidence="6">Uncharacterized protein</fullName>
    </submittedName>
</protein>
<dbReference type="InterPro" id="IPR026444">
    <property type="entry name" value="Secre_tail"/>
</dbReference>
<feature type="signal peptide" evidence="3">
    <location>
        <begin position="1"/>
        <end position="27"/>
    </location>
</feature>
<dbReference type="Pfam" id="PF01436">
    <property type="entry name" value="NHL"/>
    <property type="match status" value="1"/>
</dbReference>
<dbReference type="PANTHER" id="PTHR46388">
    <property type="entry name" value="NHL REPEAT-CONTAINING PROTEIN 2"/>
    <property type="match status" value="1"/>
</dbReference>
<proteinExistence type="predicted"/>
<dbReference type="EMBL" id="MFKF01000088">
    <property type="protein sequence ID" value="OGG55208.1"/>
    <property type="molecule type" value="Genomic_DNA"/>
</dbReference>
<dbReference type="Proteomes" id="UP000178606">
    <property type="component" value="Unassembled WGS sequence"/>
</dbReference>
<dbReference type="InterPro" id="IPR025965">
    <property type="entry name" value="FlgD/Vpr_Ig-like"/>
</dbReference>
<evidence type="ECO:0000259" key="5">
    <source>
        <dbReference type="Pfam" id="PF25021"/>
    </source>
</evidence>